<accession>A0ABV8MM14</accession>
<keyword evidence="2" id="KW-1185">Reference proteome</keyword>
<dbReference type="Proteomes" id="UP001595791">
    <property type="component" value="Unassembled WGS sequence"/>
</dbReference>
<sequence>MNLSLSLIYFLWRKVGPRIASRRQGTNPSAAAAHHALSCRAY</sequence>
<comment type="caution">
    <text evidence="1">The sequence shown here is derived from an EMBL/GenBank/DDBJ whole genome shotgun (WGS) entry which is preliminary data.</text>
</comment>
<dbReference type="EMBL" id="JBHSBU010000001">
    <property type="protein sequence ID" value="MFC4158096.1"/>
    <property type="molecule type" value="Genomic_DNA"/>
</dbReference>
<name>A0ABV8MM14_9NEIS</name>
<evidence type="ECO:0000313" key="2">
    <source>
        <dbReference type="Proteomes" id="UP001595791"/>
    </source>
</evidence>
<reference evidence="2" key="1">
    <citation type="journal article" date="2019" name="Int. J. Syst. Evol. Microbiol.">
        <title>The Global Catalogue of Microorganisms (GCM) 10K type strain sequencing project: providing services to taxonomists for standard genome sequencing and annotation.</title>
        <authorList>
            <consortium name="The Broad Institute Genomics Platform"/>
            <consortium name="The Broad Institute Genome Sequencing Center for Infectious Disease"/>
            <person name="Wu L."/>
            <person name="Ma J."/>
        </authorList>
    </citation>
    <scope>NUCLEOTIDE SEQUENCE [LARGE SCALE GENOMIC DNA]</scope>
    <source>
        <strain evidence="2">LMG 29894</strain>
    </source>
</reference>
<evidence type="ECO:0000313" key="1">
    <source>
        <dbReference type="EMBL" id="MFC4158096.1"/>
    </source>
</evidence>
<proteinExistence type="predicted"/>
<dbReference type="RefSeq" id="WP_378160413.1">
    <property type="nucleotide sequence ID" value="NZ_JBHSBU010000001.1"/>
</dbReference>
<gene>
    <name evidence="1" type="ORF">ACFOW7_01870</name>
</gene>
<organism evidence="1 2">
    <name type="scientific">Chitinimonas lacunae</name>
    <dbReference type="NCBI Taxonomy" id="1963018"/>
    <lineage>
        <taxon>Bacteria</taxon>
        <taxon>Pseudomonadati</taxon>
        <taxon>Pseudomonadota</taxon>
        <taxon>Betaproteobacteria</taxon>
        <taxon>Neisseriales</taxon>
        <taxon>Chitinibacteraceae</taxon>
        <taxon>Chitinimonas</taxon>
    </lineage>
</organism>
<protein>
    <submittedName>
        <fullName evidence="1">Uncharacterized protein</fullName>
    </submittedName>
</protein>